<dbReference type="GO" id="GO:0051205">
    <property type="term" value="P:protein insertion into membrane"/>
    <property type="evidence" value="ECO:0007669"/>
    <property type="project" value="TreeGrafter"/>
</dbReference>
<gene>
    <name evidence="9" type="ORF">AAFF_G00174880</name>
</gene>
<dbReference type="Proteomes" id="UP001221898">
    <property type="component" value="Unassembled WGS sequence"/>
</dbReference>
<dbReference type="GO" id="GO:0006612">
    <property type="term" value="P:protein targeting to membrane"/>
    <property type="evidence" value="ECO:0007669"/>
    <property type="project" value="TreeGrafter"/>
</dbReference>
<proteinExistence type="predicted"/>
<sequence length="157" mass="17459">MLEEELEYTDSWTFRLSSLTEDERRQGFKICRISAKGHFKCGTCSKSWSSARVMILFHYRLHAKIGRGTVAMQPFGQACLRCKGGFKPAGFSPETVETVLLRLISKIKKNCYGEAEEDAGYYGDEKAGGKPHESSLCEACSRGMCSEANSSYENSVA</sequence>
<comment type="subcellular location">
    <subcellularLocation>
        <location evidence="1">Membrane</location>
        <topology evidence="1">Single-pass membrane protein</topology>
    </subcellularLocation>
</comment>
<dbReference type="AlphaFoldDB" id="A0AAD7W755"/>
<dbReference type="InterPro" id="IPR027377">
    <property type="entry name" value="ZAR1/RTP1-5-like_Znf-3CxxC"/>
</dbReference>
<evidence type="ECO:0000313" key="10">
    <source>
        <dbReference type="Proteomes" id="UP001221898"/>
    </source>
</evidence>
<evidence type="ECO:0000256" key="6">
    <source>
        <dbReference type="ARBA" id="ARBA00022989"/>
    </source>
</evidence>
<dbReference type="GO" id="GO:0016020">
    <property type="term" value="C:membrane"/>
    <property type="evidence" value="ECO:0007669"/>
    <property type="project" value="UniProtKB-SubCell"/>
</dbReference>
<feature type="domain" description="3CxxC-type" evidence="8">
    <location>
        <begin position="34"/>
        <end position="143"/>
    </location>
</feature>
<dbReference type="InterPro" id="IPR026096">
    <property type="entry name" value="R-trans_p"/>
</dbReference>
<dbReference type="GO" id="GO:0008270">
    <property type="term" value="F:zinc ion binding"/>
    <property type="evidence" value="ECO:0007669"/>
    <property type="project" value="UniProtKB-KW"/>
</dbReference>
<evidence type="ECO:0000313" key="9">
    <source>
        <dbReference type="EMBL" id="KAJ8386292.1"/>
    </source>
</evidence>
<name>A0AAD7W755_9TELE</name>
<evidence type="ECO:0000256" key="4">
    <source>
        <dbReference type="ARBA" id="ARBA00022771"/>
    </source>
</evidence>
<comment type="caution">
    <text evidence="9">The sequence shown here is derived from an EMBL/GenBank/DDBJ whole genome shotgun (WGS) entry which is preliminary data.</text>
</comment>
<keyword evidence="4" id="KW-0863">Zinc-finger</keyword>
<dbReference type="SMART" id="SM01328">
    <property type="entry name" value="zf-3CxxC"/>
    <property type="match status" value="1"/>
</dbReference>
<dbReference type="PANTHER" id="PTHR14402">
    <property type="entry name" value="RECEPTOR TRANSPORTING PROTEIN"/>
    <property type="match status" value="1"/>
</dbReference>
<keyword evidence="5" id="KW-0862">Zinc</keyword>
<organism evidence="9 10">
    <name type="scientific">Aldrovandia affinis</name>
    <dbReference type="NCBI Taxonomy" id="143900"/>
    <lineage>
        <taxon>Eukaryota</taxon>
        <taxon>Metazoa</taxon>
        <taxon>Chordata</taxon>
        <taxon>Craniata</taxon>
        <taxon>Vertebrata</taxon>
        <taxon>Euteleostomi</taxon>
        <taxon>Actinopterygii</taxon>
        <taxon>Neopterygii</taxon>
        <taxon>Teleostei</taxon>
        <taxon>Notacanthiformes</taxon>
        <taxon>Halosauridae</taxon>
        <taxon>Aldrovandia</taxon>
    </lineage>
</organism>
<evidence type="ECO:0000259" key="8">
    <source>
        <dbReference type="SMART" id="SM01328"/>
    </source>
</evidence>
<accession>A0AAD7W755</accession>
<keyword evidence="6" id="KW-1133">Transmembrane helix</keyword>
<dbReference type="PANTHER" id="PTHR14402:SF20">
    <property type="entry name" value="RECEPTOR-TRANSPORTING PROTEIN 2"/>
    <property type="match status" value="1"/>
</dbReference>
<protein>
    <recommendedName>
        <fullName evidence="8">3CxxC-type domain-containing protein</fullName>
    </recommendedName>
</protein>
<dbReference type="EMBL" id="JAINUG010000231">
    <property type="protein sequence ID" value="KAJ8386292.1"/>
    <property type="molecule type" value="Genomic_DNA"/>
</dbReference>
<keyword evidence="2" id="KW-0812">Transmembrane</keyword>
<keyword evidence="3" id="KW-0479">Metal-binding</keyword>
<evidence type="ECO:0000256" key="2">
    <source>
        <dbReference type="ARBA" id="ARBA00022692"/>
    </source>
</evidence>
<keyword evidence="7" id="KW-0472">Membrane</keyword>
<reference evidence="9" key="1">
    <citation type="journal article" date="2023" name="Science">
        <title>Genome structures resolve the early diversification of teleost fishes.</title>
        <authorList>
            <person name="Parey E."/>
            <person name="Louis A."/>
            <person name="Montfort J."/>
            <person name="Bouchez O."/>
            <person name="Roques C."/>
            <person name="Iampietro C."/>
            <person name="Lluch J."/>
            <person name="Castinel A."/>
            <person name="Donnadieu C."/>
            <person name="Desvignes T."/>
            <person name="Floi Bucao C."/>
            <person name="Jouanno E."/>
            <person name="Wen M."/>
            <person name="Mejri S."/>
            <person name="Dirks R."/>
            <person name="Jansen H."/>
            <person name="Henkel C."/>
            <person name="Chen W.J."/>
            <person name="Zahm M."/>
            <person name="Cabau C."/>
            <person name="Klopp C."/>
            <person name="Thompson A.W."/>
            <person name="Robinson-Rechavi M."/>
            <person name="Braasch I."/>
            <person name="Lecointre G."/>
            <person name="Bobe J."/>
            <person name="Postlethwait J.H."/>
            <person name="Berthelot C."/>
            <person name="Roest Crollius H."/>
            <person name="Guiguen Y."/>
        </authorList>
    </citation>
    <scope>NUCLEOTIDE SEQUENCE</scope>
    <source>
        <strain evidence="9">NC1722</strain>
    </source>
</reference>
<evidence type="ECO:0000256" key="7">
    <source>
        <dbReference type="ARBA" id="ARBA00023136"/>
    </source>
</evidence>
<dbReference type="GO" id="GO:0031849">
    <property type="term" value="F:olfactory receptor binding"/>
    <property type="evidence" value="ECO:0007669"/>
    <property type="project" value="TreeGrafter"/>
</dbReference>
<keyword evidence="10" id="KW-1185">Reference proteome</keyword>
<evidence type="ECO:0000256" key="5">
    <source>
        <dbReference type="ARBA" id="ARBA00022833"/>
    </source>
</evidence>
<evidence type="ECO:0000256" key="3">
    <source>
        <dbReference type="ARBA" id="ARBA00022723"/>
    </source>
</evidence>
<evidence type="ECO:0000256" key="1">
    <source>
        <dbReference type="ARBA" id="ARBA00004167"/>
    </source>
</evidence>
<dbReference type="Pfam" id="PF13695">
    <property type="entry name" value="Zn_ribbon_3CxxC"/>
    <property type="match status" value="1"/>
</dbReference>